<dbReference type="InterPro" id="IPR029058">
    <property type="entry name" value="AB_hydrolase_fold"/>
</dbReference>
<evidence type="ECO:0000256" key="2">
    <source>
        <dbReference type="ARBA" id="ARBA00022487"/>
    </source>
</evidence>
<feature type="signal peptide" evidence="5">
    <location>
        <begin position="1"/>
        <end position="21"/>
    </location>
</feature>
<dbReference type="OrthoDB" id="19653at2759"/>
<accession>A0A6L2PEJ6</accession>
<evidence type="ECO:0000256" key="4">
    <source>
        <dbReference type="ARBA" id="ARBA00023180"/>
    </source>
</evidence>
<evidence type="ECO:0000313" key="7">
    <source>
        <dbReference type="EMBL" id="GFG30806.1"/>
    </source>
</evidence>
<comment type="caution">
    <text evidence="7">The sequence shown here is derived from an EMBL/GenBank/DDBJ whole genome shotgun (WGS) entry which is preliminary data.</text>
</comment>
<dbReference type="AlphaFoldDB" id="A0A6L2PEJ6"/>
<dbReference type="Pfam" id="PF00135">
    <property type="entry name" value="COesterase"/>
    <property type="match status" value="1"/>
</dbReference>
<dbReference type="InterPro" id="IPR002018">
    <property type="entry name" value="CarbesteraseB"/>
</dbReference>
<evidence type="ECO:0000256" key="1">
    <source>
        <dbReference type="ARBA" id="ARBA00005964"/>
    </source>
</evidence>
<feature type="domain" description="Carboxylesterase type B" evidence="6">
    <location>
        <begin position="26"/>
        <end position="568"/>
    </location>
</feature>
<evidence type="ECO:0000256" key="5">
    <source>
        <dbReference type="SAM" id="SignalP"/>
    </source>
</evidence>
<dbReference type="GO" id="GO:0052689">
    <property type="term" value="F:carboxylic ester hydrolase activity"/>
    <property type="evidence" value="ECO:0007669"/>
    <property type="project" value="UniProtKB-KW"/>
</dbReference>
<reference evidence="8" key="1">
    <citation type="submission" date="2020-01" db="EMBL/GenBank/DDBJ databases">
        <title>Draft genome sequence of the Termite Coptotermes fromosanus.</title>
        <authorList>
            <person name="Itakura S."/>
            <person name="Yosikawa Y."/>
            <person name="Umezawa K."/>
        </authorList>
    </citation>
    <scope>NUCLEOTIDE SEQUENCE [LARGE SCALE GENOMIC DNA]</scope>
</reference>
<keyword evidence="4" id="KW-0325">Glycoprotein</keyword>
<evidence type="ECO:0000256" key="3">
    <source>
        <dbReference type="ARBA" id="ARBA00022801"/>
    </source>
</evidence>
<dbReference type="Gene3D" id="3.40.50.1820">
    <property type="entry name" value="alpha/beta hydrolase"/>
    <property type="match status" value="1"/>
</dbReference>
<sequence length="599" mass="66853">MYLSVSTAVTLLLLLPGGARLEDIVDPVVTVLQGKMRGTKMTSRNGRNFYAFLGIPYATPPVGPLRFKAPWPVQPWRKTLNATQDGPMCVQKNYLDIHPQVQGQEDCLYLNVYTPYLRPTARLDVMVYIHGGGFFSGTGASYLWGPQYLLDNDIVLVTFNYRLGALGFLSTGDSAAPGNAGLKDQVAALKWVQNNIAALGGNPNSVTIFGQSAGGACVHLHMMSPLSTGLFHRAISQSGTALNVWAWPKDSLFLARRQAAYAGCNPDDDTAGIVACLRKVDAQTLVDSGDNFKFWTVDPLDVFGPAVEVGPEAFLPADPFYIIQSGQFNRVPWLSGFVTNEGIIRAAAILTNATQLEDLNHRFPVLGPRLLEVSKSVEGGDDRVTYIWDRMVKFFMDNATTITPDKKEGFLDMYTDRSFVHGVHKSAKLHQHVGHRDLFLYHFNYRGIYSFTSVFANTTENFGISHCDDLIYLFRIPLLFPDWPPGHPDLKVSETLVQLWTNFAKYGRPTPHTTRGLRAANSKSEEKSVNDVLWEPVRPGNHVQYLDISAGPTLTMKHDWFKRRMAFWDSLPLLENESTNNGPPQFLELVYNLLVHYMK</sequence>
<dbReference type="InParanoid" id="A0A6L2PEJ6"/>
<dbReference type="PANTHER" id="PTHR43142">
    <property type="entry name" value="CARBOXYLIC ESTER HYDROLASE"/>
    <property type="match status" value="1"/>
</dbReference>
<keyword evidence="5" id="KW-0732">Signal</keyword>
<dbReference type="SUPFAM" id="SSF53474">
    <property type="entry name" value="alpha/beta-Hydrolases"/>
    <property type="match status" value="1"/>
</dbReference>
<proteinExistence type="inferred from homology"/>
<dbReference type="PROSITE" id="PS00941">
    <property type="entry name" value="CARBOXYLESTERASE_B_2"/>
    <property type="match status" value="1"/>
</dbReference>
<feature type="chain" id="PRO_5026950518" description="Carboxylesterase type B domain-containing protein" evidence="5">
    <location>
        <begin position="22"/>
        <end position="599"/>
    </location>
</feature>
<evidence type="ECO:0000259" key="6">
    <source>
        <dbReference type="Pfam" id="PF00135"/>
    </source>
</evidence>
<name>A0A6L2PEJ6_COPFO</name>
<protein>
    <recommendedName>
        <fullName evidence="6">Carboxylesterase type B domain-containing protein</fullName>
    </recommendedName>
</protein>
<dbReference type="Proteomes" id="UP000502823">
    <property type="component" value="Unassembled WGS sequence"/>
</dbReference>
<gene>
    <name evidence="7" type="ORF">Cfor_10869</name>
</gene>
<keyword evidence="2" id="KW-0719">Serine esterase</keyword>
<keyword evidence="3" id="KW-0378">Hydrolase</keyword>
<dbReference type="FunCoup" id="A0A6L2PEJ6">
    <property type="interactions" value="25"/>
</dbReference>
<dbReference type="EMBL" id="BLKM01000254">
    <property type="protein sequence ID" value="GFG30806.1"/>
    <property type="molecule type" value="Genomic_DNA"/>
</dbReference>
<evidence type="ECO:0000313" key="8">
    <source>
        <dbReference type="Proteomes" id="UP000502823"/>
    </source>
</evidence>
<dbReference type="PANTHER" id="PTHR43142:SF1">
    <property type="entry name" value="CARBOXYLIC ESTER HYDROLASE"/>
    <property type="match status" value="1"/>
</dbReference>
<dbReference type="FunFam" id="3.40.50.1820:FF:000155">
    <property type="entry name" value="Carboxylic ester hydrolase"/>
    <property type="match status" value="1"/>
</dbReference>
<organism evidence="7 8">
    <name type="scientific">Coptotermes formosanus</name>
    <name type="common">Formosan subterranean termite</name>
    <dbReference type="NCBI Taxonomy" id="36987"/>
    <lineage>
        <taxon>Eukaryota</taxon>
        <taxon>Metazoa</taxon>
        <taxon>Ecdysozoa</taxon>
        <taxon>Arthropoda</taxon>
        <taxon>Hexapoda</taxon>
        <taxon>Insecta</taxon>
        <taxon>Pterygota</taxon>
        <taxon>Neoptera</taxon>
        <taxon>Polyneoptera</taxon>
        <taxon>Dictyoptera</taxon>
        <taxon>Blattodea</taxon>
        <taxon>Blattoidea</taxon>
        <taxon>Termitoidae</taxon>
        <taxon>Rhinotermitidae</taxon>
        <taxon>Coptotermes</taxon>
    </lineage>
</organism>
<keyword evidence="8" id="KW-1185">Reference proteome</keyword>
<dbReference type="CDD" id="cd00312">
    <property type="entry name" value="Esterase_lipase"/>
    <property type="match status" value="1"/>
</dbReference>
<dbReference type="InterPro" id="IPR019819">
    <property type="entry name" value="Carboxylesterase_B_CS"/>
</dbReference>
<comment type="similarity">
    <text evidence="1">Belongs to the type-B carboxylesterase/lipase family.</text>
</comment>